<protein>
    <recommendedName>
        <fullName evidence="3">Nitrile hydratase alpha /Thiocyanate hydrolase gamma domain-containing protein</fullName>
    </recommendedName>
</protein>
<proteinExistence type="predicted"/>
<evidence type="ECO:0000313" key="2">
    <source>
        <dbReference type="Proteomes" id="UP000035763"/>
    </source>
</evidence>
<dbReference type="GO" id="GO:0003824">
    <property type="term" value="F:catalytic activity"/>
    <property type="evidence" value="ECO:0007669"/>
    <property type="project" value="InterPro"/>
</dbReference>
<reference evidence="1 2" key="1">
    <citation type="journal article" date="2013" name="ISME J.">
        <title>A metabolic model for members of the genus Tetrasphaera involved in enhanced biological phosphorus removal.</title>
        <authorList>
            <person name="Kristiansen R."/>
            <person name="Nguyen H.T.T."/>
            <person name="Saunders A.M."/>
            <person name="Nielsen J.L."/>
            <person name="Wimmer R."/>
            <person name="Le V.Q."/>
            <person name="McIlroy S.J."/>
            <person name="Petrovski S."/>
            <person name="Seviour R.J."/>
            <person name="Calteau A."/>
            <person name="Nielsen K.L."/>
            <person name="Nielsen P.H."/>
        </authorList>
    </citation>
    <scope>NUCLEOTIDE SEQUENCE [LARGE SCALE GENOMIC DNA]</scope>
    <source>
        <strain evidence="1 2">Ben110</strain>
    </source>
</reference>
<gene>
    <name evidence="1" type="ORF">BN11_130008</name>
</gene>
<name>W6JU52_9MICO</name>
<dbReference type="Proteomes" id="UP000035763">
    <property type="component" value="Unassembled WGS sequence"/>
</dbReference>
<dbReference type="AlphaFoldDB" id="W6JU52"/>
<evidence type="ECO:0000313" key="1">
    <source>
        <dbReference type="EMBL" id="CCH72036.1"/>
    </source>
</evidence>
<keyword evidence="2" id="KW-1185">Reference proteome</keyword>
<evidence type="ECO:0008006" key="3">
    <source>
        <dbReference type="Google" id="ProtNLM"/>
    </source>
</evidence>
<comment type="caution">
    <text evidence="1">The sequence shown here is derived from an EMBL/GenBank/DDBJ whole genome shotgun (WGS) entry which is preliminary data.</text>
</comment>
<dbReference type="STRING" id="1193182.BN11_130008"/>
<dbReference type="OrthoDB" id="3402375at2"/>
<dbReference type="InterPro" id="IPR036648">
    <property type="entry name" value="CN_Hdrase_a/SCN_Hdrase_g_sf"/>
</dbReference>
<organism evidence="1 2">
    <name type="scientific">Nostocoides australiense Ben110</name>
    <dbReference type="NCBI Taxonomy" id="1193182"/>
    <lineage>
        <taxon>Bacteria</taxon>
        <taxon>Bacillati</taxon>
        <taxon>Actinomycetota</taxon>
        <taxon>Actinomycetes</taxon>
        <taxon>Micrococcales</taxon>
        <taxon>Intrasporangiaceae</taxon>
        <taxon>Nostocoides</taxon>
    </lineage>
</organism>
<dbReference type="SUPFAM" id="SSF56209">
    <property type="entry name" value="Nitrile hydratase alpha chain"/>
    <property type="match status" value="1"/>
</dbReference>
<dbReference type="RefSeq" id="WP_048693645.1">
    <property type="nucleotide sequence ID" value="NZ_HG764815.1"/>
</dbReference>
<dbReference type="EMBL" id="CAJA01000035">
    <property type="protein sequence ID" value="CCH72036.1"/>
    <property type="molecule type" value="Genomic_DNA"/>
</dbReference>
<dbReference type="GO" id="GO:0046914">
    <property type="term" value="F:transition metal ion binding"/>
    <property type="evidence" value="ECO:0007669"/>
    <property type="project" value="InterPro"/>
</dbReference>
<sequence length="130" mass="13784">MAISEKQKGDFVDAYTKALLASWSDEDYASRLESDPRTALAEVGLFLPAGASVHVETGAPASTTVETVEPQARLQRQVDLYEAGFASGHFEFHMPATPQIDTAELDIEDLASVSGGITCCSCCCPCCCCG</sequence>
<accession>W6JU52</accession>